<dbReference type="Proteomes" id="UP000014974">
    <property type="component" value="Unassembled WGS sequence"/>
</dbReference>
<proteinExistence type="predicted"/>
<organism evidence="2 3">
    <name type="scientific">Cyclobacterium qasimii M12-11B</name>
    <dbReference type="NCBI Taxonomy" id="641524"/>
    <lineage>
        <taxon>Bacteria</taxon>
        <taxon>Pseudomonadati</taxon>
        <taxon>Bacteroidota</taxon>
        <taxon>Cytophagia</taxon>
        <taxon>Cytophagales</taxon>
        <taxon>Cyclobacteriaceae</taxon>
        <taxon>Cyclobacterium</taxon>
    </lineage>
</organism>
<gene>
    <name evidence="2" type="ORF">ADICYQ_3906</name>
</gene>
<evidence type="ECO:0000313" key="2">
    <source>
        <dbReference type="EMBL" id="EPR67036.1"/>
    </source>
</evidence>
<evidence type="ECO:0000256" key="1">
    <source>
        <dbReference type="SAM" id="MobiDB-lite"/>
    </source>
</evidence>
<evidence type="ECO:0000313" key="3">
    <source>
        <dbReference type="Proteomes" id="UP000014974"/>
    </source>
</evidence>
<reference evidence="2 3" key="1">
    <citation type="journal article" date="2013" name="Genome Announc.">
        <title>Draft Genome Sequence of Cyclobacterium qasimii Strain M12-11BT, Isolated from Arctic Marine Sediment.</title>
        <authorList>
            <person name="Shivaji S."/>
            <person name="Ara S."/>
            <person name="Singh A."/>
            <person name="Kumar Pinnaka A."/>
        </authorList>
    </citation>
    <scope>NUCLEOTIDE SEQUENCE [LARGE SCALE GENOMIC DNA]</scope>
    <source>
        <strain evidence="2 3">M12-11B</strain>
    </source>
</reference>
<name>S7VAN4_9BACT</name>
<accession>S7VAN4</accession>
<protein>
    <submittedName>
        <fullName evidence="2">Uncharacterized protein</fullName>
    </submittedName>
</protein>
<sequence length="40" mass="4513">MNCSPAYPAFSKWKMDINSSRKSANTWPTDAKTHSLPKKS</sequence>
<comment type="caution">
    <text evidence="2">The sequence shown here is derived from an EMBL/GenBank/DDBJ whole genome shotgun (WGS) entry which is preliminary data.</text>
</comment>
<dbReference type="EMBL" id="ATNM01000136">
    <property type="protein sequence ID" value="EPR67036.1"/>
    <property type="molecule type" value="Genomic_DNA"/>
</dbReference>
<feature type="region of interest" description="Disordered" evidence="1">
    <location>
        <begin position="21"/>
        <end position="40"/>
    </location>
</feature>
<dbReference type="AlphaFoldDB" id="S7VAN4"/>